<feature type="region of interest" description="Disordered" evidence="3">
    <location>
        <begin position="1314"/>
        <end position="1479"/>
    </location>
</feature>
<dbReference type="VEuPathDB" id="TriTrypDB:BSAL_65000"/>
<dbReference type="InterPro" id="IPR002048">
    <property type="entry name" value="EF_hand_dom"/>
</dbReference>
<name>A0A0S4JI35_BODSA</name>
<dbReference type="PROSITE" id="PS50082">
    <property type="entry name" value="WD_REPEATS_2"/>
    <property type="match status" value="1"/>
</dbReference>
<organism evidence="5 6">
    <name type="scientific">Bodo saltans</name>
    <name type="common">Flagellated protozoan</name>
    <dbReference type="NCBI Taxonomy" id="75058"/>
    <lineage>
        <taxon>Eukaryota</taxon>
        <taxon>Discoba</taxon>
        <taxon>Euglenozoa</taxon>
        <taxon>Kinetoplastea</taxon>
        <taxon>Metakinetoplastina</taxon>
        <taxon>Eubodonida</taxon>
        <taxon>Bodonidae</taxon>
        <taxon>Bodo</taxon>
    </lineage>
</organism>
<feature type="compositionally biased region" description="Polar residues" evidence="3">
    <location>
        <begin position="1314"/>
        <end position="1328"/>
    </location>
</feature>
<evidence type="ECO:0000256" key="1">
    <source>
        <dbReference type="ARBA" id="ARBA00022737"/>
    </source>
</evidence>
<protein>
    <submittedName>
        <fullName evidence="5">WD40 repeat-containing protein, putative</fullName>
    </submittedName>
</protein>
<feature type="region of interest" description="Disordered" evidence="3">
    <location>
        <begin position="697"/>
        <end position="736"/>
    </location>
</feature>
<feature type="region of interest" description="Disordered" evidence="3">
    <location>
        <begin position="1800"/>
        <end position="1858"/>
    </location>
</feature>
<feature type="repeat" description="WD" evidence="2">
    <location>
        <begin position="341"/>
        <end position="382"/>
    </location>
</feature>
<dbReference type="PROSITE" id="PS00018">
    <property type="entry name" value="EF_HAND_1"/>
    <property type="match status" value="1"/>
</dbReference>
<evidence type="ECO:0000313" key="5">
    <source>
        <dbReference type="EMBL" id="CUG89589.1"/>
    </source>
</evidence>
<feature type="domain" description="EF-hand" evidence="4">
    <location>
        <begin position="56"/>
        <end position="91"/>
    </location>
</feature>
<feature type="region of interest" description="Disordered" evidence="3">
    <location>
        <begin position="937"/>
        <end position="1025"/>
    </location>
</feature>
<dbReference type="InterPro" id="IPR001680">
    <property type="entry name" value="WD40_rpt"/>
</dbReference>
<evidence type="ECO:0000259" key="4">
    <source>
        <dbReference type="PROSITE" id="PS50222"/>
    </source>
</evidence>
<dbReference type="EMBL" id="CYKH01001751">
    <property type="protein sequence ID" value="CUG89589.1"/>
    <property type="molecule type" value="Genomic_DNA"/>
</dbReference>
<dbReference type="Proteomes" id="UP000051952">
    <property type="component" value="Unassembled WGS sequence"/>
</dbReference>
<gene>
    <name evidence="5" type="ORF">BSAL_22205</name>
</gene>
<dbReference type="PROSITE" id="PS50222">
    <property type="entry name" value="EF_HAND_2"/>
    <property type="match status" value="1"/>
</dbReference>
<feature type="region of interest" description="Disordered" evidence="3">
    <location>
        <begin position="1676"/>
        <end position="1695"/>
    </location>
</feature>
<sequence length="1995" mass="214620">MSQRKLNLVLALADGDMEELHKKFNRLGNNLDRQQFTNALSAHCPSIASIIASGVQGTNIVDHLFFHVDMNGDGLVSWDDLFDYAVGTANERLQRLPAECTRSYTFSRFFPRQDNVLYSTYFPEPDLLMLSSRHIPVQLLRPESMVPLQTFYPDAVGGVGILPVCSTYLGATETLAVAFNDMRLRLWSSMDKEVPTAAHPLRLDHMVTKLRAIPTISTSFLMGSDNGGNLVTFEASRHALGEPRVRSSLHLHSRKVGGISDFCIMKPQESRIVTAGYDRQLLWTDVAVQRSSVVGMSPCVLRHVEYFESHQCVIAVGHDNRISSWVTHQSQKPCTMFEDPSRPHTTQVIGVSCVPNTPQVLTCDASGMVKVWDMRNFRCAQTFHAAEGFNVEAESGLCKPLDDHDMGSIVNSFCYLEGQREACAIVSSGVHMHMYDKGAQPQLAAHTPLNCIRFNPLSQTIMTLASTAVQIWDSDLGHLHAEVPKTCKEDMTTMTLDGVGRRMFIGTQGGEVEVRSCDGANTTLDTHKMHRGEVTAIVYSQAHRALLSLGVDGFLSMVLESENSNTPQRQKLSNRPMLCMTLGTELGLIAAGGKNGSTYVMDIMPPRNEDSELKHNHQASSSSQVAVHCVAFVGSFPLLAVGYENGDVLIWSVRPLKESIVLLAINLSASTSGRGEWKLGTTAHPSSLSVPKMKRCESEAPQVLVPAPPPQGASGLRSSQSLNSGGGSGVNHSPTTTTAASAMQQYHNSVMSDRLLTSVLGRALDDTSVNSASHGSAEPAAIRPTCLAFDRVTHHLFIATNRGHIQVWAMCPFLQALELPTCLYPSSPLLSVETRLAQIQKGKLHQWRPTLVCGVHAHRDEIVDLQVIPTLDIIASCGDDQRVLLFDTYGNRLAELSQGRVPDFEAMAPFSNPAIDVAEPTPSTVTSVQANIDDATPSSTAIAPRQPAQKKTSTSAPGSSRKSRRPTVDRMLRQIYEPQVSDDPRDYKPADGHTIDQFDIDASSPSRNANSTRKGGLLVATGPGSKLRRKSSLLSQAVLDSLVNAAPDQAGQQCQHAGVRMEMSLKLPRRAMVAVGGASVTGGGELLSLSPRAKREPEVSIADASTFAERGEGGGPRRLHNNASPLPIDPADDDLEDSSNLLASGGYQKEVEDDADDDGDEPLLTFATYGSDDVLGNTAPYNASTTSAGAGRASSPWNGPAMVNLVRKRLSAVAQLIVAKSNIKAATLGSPTDPKQHMSIDRRRFSARLHPIFPPVDENSESNEKHLITLLRSVEDTEDWMTDAMKRRIAEYAAGLRTDEEADINDASYHMNKVKTTTHGDNNDNSSPPLGYKNDVHAQQHIADSPLRSRASRQSSSGGYHNKSKYFTPPTTTAIVTSGGRGGGNGVGGKPPHNSSAATSSVDDIQWTTAAAAAGGPATKMSPRKGSLVHHRHHSPDSPRVLENVDDSTSAASPPLVVGPNNNNNAVTTETDDNLPAPSGLLCEDPVDSTAAAGALRNALTGGNHDAAATAAAISVRGGEVNRDLDGTQHKQQRKIHDWLVSTGKHLPQLKLSNETKLVVPTVATPMETLKLLHDAWQLAHSSGGTALHYLGIAGEDGGPGSPTKSSGMFSAPRERQMNGPAMSTIDEQPGSTIVARQQQLLLNRGTIRSAGGMSSGTRCSTSTPIVVGIAKLAEYGDGSSSPPRQRSAGGGQLVLYGPKQGPTTPREGEVGTYDNQPLRSSVAAKQHEVLLPLSPRGRSIGINPRTSATPRTPRVLLPPAQQQLLPRGIEEMDVQTVGLSLTTIWHLAKLHVPRTRRHAPRAARVGSSSPNVCLAEYGDGSSSPPRQRSAGGGQLVLYGPKQGPTTPREGEVGTYDNQPLRSSAAAKQHEVLLPLSPRGRSIGINPRTSATPKSPRVLLPPAQQQLLPRVIEEMDMQTVGIHRAASARVQSGNVYTSHVRHGHVPLGRSTASMQSMSRRGPTRPDAKTARISILEEELKRCLARKPLPEEPSWL</sequence>
<feature type="compositionally biased region" description="Gly residues" evidence="3">
    <location>
        <begin position="1379"/>
        <end position="1389"/>
    </location>
</feature>
<evidence type="ECO:0000313" key="6">
    <source>
        <dbReference type="Proteomes" id="UP000051952"/>
    </source>
</evidence>
<evidence type="ECO:0000256" key="2">
    <source>
        <dbReference type="PROSITE-ProRule" id="PRU00221"/>
    </source>
</evidence>
<dbReference type="SUPFAM" id="SSF75011">
    <property type="entry name" value="3-carboxy-cis,cis-mucoante lactonizing enzyme"/>
    <property type="match status" value="1"/>
</dbReference>
<keyword evidence="6" id="KW-1185">Reference proteome</keyword>
<dbReference type="SUPFAM" id="SSF50978">
    <property type="entry name" value="WD40 repeat-like"/>
    <property type="match status" value="2"/>
</dbReference>
<dbReference type="SMART" id="SM00320">
    <property type="entry name" value="WD40"/>
    <property type="match status" value="8"/>
</dbReference>
<dbReference type="InterPro" id="IPR051242">
    <property type="entry name" value="WD-EF-hand_domain"/>
</dbReference>
<dbReference type="InterPro" id="IPR015943">
    <property type="entry name" value="WD40/YVTN_repeat-like_dom_sf"/>
</dbReference>
<dbReference type="PANTHER" id="PTHR44324:SF4">
    <property type="entry name" value="WD40 REPEAT DOMAIN 95"/>
    <property type="match status" value="1"/>
</dbReference>
<keyword evidence="1" id="KW-0677">Repeat</keyword>
<feature type="compositionally biased region" description="Polar residues" evidence="3">
    <location>
        <begin position="1003"/>
        <end position="1013"/>
    </location>
</feature>
<feature type="compositionally biased region" description="Polar residues" evidence="3">
    <location>
        <begin position="1393"/>
        <end position="1407"/>
    </location>
</feature>
<dbReference type="PANTHER" id="PTHR44324">
    <property type="entry name" value="WD40 REPEAT DOMAIN 95"/>
    <property type="match status" value="1"/>
</dbReference>
<dbReference type="InterPro" id="IPR036322">
    <property type="entry name" value="WD40_repeat_dom_sf"/>
</dbReference>
<dbReference type="Pfam" id="PF00400">
    <property type="entry name" value="WD40"/>
    <property type="match status" value="1"/>
</dbReference>
<feature type="compositionally biased region" description="Basic and acidic residues" evidence="3">
    <location>
        <begin position="982"/>
        <end position="996"/>
    </location>
</feature>
<dbReference type="InterPro" id="IPR018247">
    <property type="entry name" value="EF_Hand_1_Ca_BS"/>
</dbReference>
<feature type="compositionally biased region" description="Acidic residues" evidence="3">
    <location>
        <begin position="1151"/>
        <end position="1161"/>
    </location>
</feature>
<keyword evidence="2" id="KW-0853">WD repeat</keyword>
<dbReference type="GO" id="GO:0005509">
    <property type="term" value="F:calcium ion binding"/>
    <property type="evidence" value="ECO:0007669"/>
    <property type="project" value="InterPro"/>
</dbReference>
<feature type="region of interest" description="Disordered" evidence="3">
    <location>
        <begin position="1875"/>
        <end position="1896"/>
    </location>
</feature>
<proteinExistence type="predicted"/>
<accession>A0A0S4JI35</accession>
<dbReference type="Gene3D" id="2.130.10.10">
    <property type="entry name" value="YVTN repeat-like/Quinoprotein amine dehydrogenase"/>
    <property type="match status" value="3"/>
</dbReference>
<evidence type="ECO:0000256" key="3">
    <source>
        <dbReference type="SAM" id="MobiDB-lite"/>
    </source>
</evidence>
<feature type="compositionally biased region" description="Low complexity" evidence="3">
    <location>
        <begin position="1345"/>
        <end position="1357"/>
    </location>
</feature>
<dbReference type="OrthoDB" id="1068471at2759"/>
<feature type="compositionally biased region" description="Low complexity" evidence="3">
    <location>
        <begin position="714"/>
        <end position="723"/>
    </location>
</feature>
<feature type="compositionally biased region" description="Low complexity" evidence="3">
    <location>
        <begin position="1408"/>
        <end position="1419"/>
    </location>
</feature>
<feature type="compositionally biased region" description="Polar residues" evidence="3">
    <location>
        <begin position="949"/>
        <end position="960"/>
    </location>
</feature>
<feature type="region of interest" description="Disordered" evidence="3">
    <location>
        <begin position="1083"/>
        <end position="1167"/>
    </location>
</feature>
<reference evidence="6" key="1">
    <citation type="submission" date="2015-09" db="EMBL/GenBank/DDBJ databases">
        <authorList>
            <consortium name="Pathogen Informatics"/>
        </authorList>
    </citation>
    <scope>NUCLEOTIDE SEQUENCE [LARGE SCALE GENOMIC DNA]</scope>
    <source>
        <strain evidence="6">Lake Konstanz</strain>
    </source>
</reference>